<organism evidence="6 7">
    <name type="scientific">Marispirochaeta aestuarii</name>
    <dbReference type="NCBI Taxonomy" id="1963862"/>
    <lineage>
        <taxon>Bacteria</taxon>
        <taxon>Pseudomonadati</taxon>
        <taxon>Spirochaetota</taxon>
        <taxon>Spirochaetia</taxon>
        <taxon>Spirochaetales</taxon>
        <taxon>Spirochaetaceae</taxon>
        <taxon>Marispirochaeta</taxon>
    </lineage>
</organism>
<keyword evidence="1" id="KW-0963">Cytoplasm</keyword>
<dbReference type="EMBL" id="MWQY01000010">
    <property type="protein sequence ID" value="ORC35108.1"/>
    <property type="molecule type" value="Genomic_DNA"/>
</dbReference>
<dbReference type="Pfam" id="PF05336">
    <property type="entry name" value="rhaM"/>
    <property type="match status" value="1"/>
</dbReference>
<dbReference type="PANTHER" id="PTHR34389">
    <property type="entry name" value="L-RHAMNOSE MUTAROTASE"/>
    <property type="match status" value="1"/>
</dbReference>
<dbReference type="EC" id="5.1.3.32" evidence="5"/>
<dbReference type="Gene3D" id="3.30.70.100">
    <property type="match status" value="1"/>
</dbReference>
<keyword evidence="7" id="KW-1185">Reference proteome</keyword>
<dbReference type="RefSeq" id="WP_083050582.1">
    <property type="nucleotide sequence ID" value="NZ_MWQY01000010.1"/>
</dbReference>
<dbReference type="PANTHER" id="PTHR34389:SF2">
    <property type="entry name" value="L-RHAMNOSE MUTAROTASE"/>
    <property type="match status" value="1"/>
</dbReference>
<dbReference type="STRING" id="1963862.B4O97_10255"/>
<name>A0A1Y1RYU0_9SPIO</name>
<dbReference type="SUPFAM" id="SSF54909">
    <property type="entry name" value="Dimeric alpha+beta barrel"/>
    <property type="match status" value="1"/>
</dbReference>
<evidence type="ECO:0000256" key="5">
    <source>
        <dbReference type="NCBIfam" id="TIGR02625"/>
    </source>
</evidence>
<dbReference type="NCBIfam" id="TIGR02625">
    <property type="entry name" value="YiiL_rotase"/>
    <property type="match status" value="1"/>
</dbReference>
<dbReference type="OrthoDB" id="9799608at2"/>
<dbReference type="InterPro" id="IPR013448">
    <property type="entry name" value="L-rhamnose_mutarotase"/>
</dbReference>
<gene>
    <name evidence="6" type="ORF">B4O97_10255</name>
</gene>
<evidence type="ECO:0000256" key="4">
    <source>
        <dbReference type="ARBA" id="ARBA00023308"/>
    </source>
</evidence>
<dbReference type="InterPro" id="IPR011008">
    <property type="entry name" value="Dimeric_a/b-barrel"/>
</dbReference>
<keyword evidence="2" id="KW-0413">Isomerase</keyword>
<dbReference type="GO" id="GO:0005737">
    <property type="term" value="C:cytoplasm"/>
    <property type="evidence" value="ECO:0007669"/>
    <property type="project" value="InterPro"/>
</dbReference>
<protein>
    <recommendedName>
        <fullName evidence="5">L-rhamnose mutarotase</fullName>
        <ecNumber evidence="5">5.1.3.32</ecNumber>
    </recommendedName>
</protein>
<proteinExistence type="inferred from homology"/>
<dbReference type="AlphaFoldDB" id="A0A1Y1RYU0"/>
<dbReference type="Proteomes" id="UP000192343">
    <property type="component" value="Unassembled WGS sequence"/>
</dbReference>
<evidence type="ECO:0000256" key="1">
    <source>
        <dbReference type="ARBA" id="ARBA00022490"/>
    </source>
</evidence>
<evidence type="ECO:0000256" key="2">
    <source>
        <dbReference type="ARBA" id="ARBA00023235"/>
    </source>
</evidence>
<dbReference type="GO" id="GO:0019301">
    <property type="term" value="P:rhamnose catabolic process"/>
    <property type="evidence" value="ECO:0007669"/>
    <property type="project" value="UniProtKB-UniRule"/>
</dbReference>
<dbReference type="InterPro" id="IPR008000">
    <property type="entry name" value="Rham/fucose_mutarotase"/>
</dbReference>
<reference evidence="6 7" key="1">
    <citation type="submission" date="2017-03" db="EMBL/GenBank/DDBJ databases">
        <title>Draft Genome sequence of Marispirochaeta sp. strain JC444.</title>
        <authorList>
            <person name="Shivani Y."/>
            <person name="Subhash Y."/>
            <person name="Sasikala C."/>
            <person name="Ramana C."/>
        </authorList>
    </citation>
    <scope>NUCLEOTIDE SEQUENCE [LARGE SCALE GENOMIC DNA]</scope>
    <source>
        <strain evidence="6 7">JC444</strain>
    </source>
</reference>
<evidence type="ECO:0000313" key="7">
    <source>
        <dbReference type="Proteomes" id="UP000192343"/>
    </source>
</evidence>
<keyword evidence="3" id="KW-0119">Carbohydrate metabolism</keyword>
<dbReference type="HAMAP" id="MF_01663">
    <property type="entry name" value="L_rham_rotase"/>
    <property type="match status" value="1"/>
</dbReference>
<sequence length="105" mass="12430">MDKTIAFKMKLKPGKKEEYRRRHKELWPELTALLKENGVYDYYIFLDEETNILFAVQKVREGGGSQSLGDMPVVRKWWHYMAELMEVNPDESPVSVPLEEMFHLP</sequence>
<evidence type="ECO:0000313" key="6">
    <source>
        <dbReference type="EMBL" id="ORC35108.1"/>
    </source>
</evidence>
<comment type="caution">
    <text evidence="6">The sequence shown here is derived from an EMBL/GenBank/DDBJ whole genome shotgun (WGS) entry which is preliminary data.</text>
</comment>
<dbReference type="GO" id="GO:0062192">
    <property type="term" value="F:L-rhamnose mutarotase activity"/>
    <property type="evidence" value="ECO:0007669"/>
    <property type="project" value="UniProtKB-UniRule"/>
</dbReference>
<accession>A0A1Y1RYU0</accession>
<evidence type="ECO:0000256" key="3">
    <source>
        <dbReference type="ARBA" id="ARBA00023277"/>
    </source>
</evidence>
<keyword evidence="4" id="KW-0684">Rhamnose metabolism</keyword>